<dbReference type="InterPro" id="IPR003594">
    <property type="entry name" value="HATPase_dom"/>
</dbReference>
<gene>
    <name evidence="2" type="ORF">L7E55_09020</name>
</gene>
<dbReference type="GO" id="GO:0005524">
    <property type="term" value="F:ATP binding"/>
    <property type="evidence" value="ECO:0007669"/>
    <property type="project" value="UniProtKB-KW"/>
</dbReference>
<keyword evidence="2" id="KW-0067">ATP-binding</keyword>
<dbReference type="EMBL" id="JAKOAV010000014">
    <property type="protein sequence ID" value="MDF9408497.1"/>
    <property type="molecule type" value="Genomic_DNA"/>
</dbReference>
<organism evidence="2 3">
    <name type="scientific">Pelotomaculum isophthalicicum JI</name>
    <dbReference type="NCBI Taxonomy" id="947010"/>
    <lineage>
        <taxon>Bacteria</taxon>
        <taxon>Bacillati</taxon>
        <taxon>Bacillota</taxon>
        <taxon>Clostridia</taxon>
        <taxon>Eubacteriales</taxon>
        <taxon>Desulfotomaculaceae</taxon>
        <taxon>Pelotomaculum</taxon>
    </lineage>
</organism>
<accession>A0A9X4GZ87</accession>
<evidence type="ECO:0000259" key="1">
    <source>
        <dbReference type="Pfam" id="PF13581"/>
    </source>
</evidence>
<reference evidence="2" key="1">
    <citation type="submission" date="2022-02" db="EMBL/GenBank/DDBJ databases">
        <authorList>
            <person name="Leng L."/>
        </authorList>
    </citation>
    <scope>NUCLEOTIDE SEQUENCE</scope>
    <source>
        <strain evidence="2">JI</strain>
    </source>
</reference>
<evidence type="ECO:0000313" key="2">
    <source>
        <dbReference type="EMBL" id="MDF9408497.1"/>
    </source>
</evidence>
<dbReference type="SUPFAM" id="SSF55874">
    <property type="entry name" value="ATPase domain of HSP90 chaperone/DNA topoisomerase II/histidine kinase"/>
    <property type="match status" value="1"/>
</dbReference>
<dbReference type="RefSeq" id="WP_277443819.1">
    <property type="nucleotide sequence ID" value="NZ_JAKOAV010000014.1"/>
</dbReference>
<dbReference type="AlphaFoldDB" id="A0A9X4GZ87"/>
<dbReference type="CDD" id="cd16936">
    <property type="entry name" value="HATPase_RsbW-like"/>
    <property type="match status" value="1"/>
</dbReference>
<sequence length="422" mass="47749">MQKCQICSQQYPDRPCQKCPDFIGGGEMRHELHQPIPVTLEAPDGLKYPAEILVLNPIELGLRTKAPLQGQYTIRLLDQLMLEVRPVVIRGKGDTHPFDIFVVQRAGETSSRLGGEVYRLLTSTTGQFIEEISQQMPDHLKELVRQRLMAEVEKSELINAMRLGRVLKYERGRFRHLSGQTDMDLPMEEVRSLMHEVVRLGNHRREVIISAEGGRVLDLHGIPFDYQSGGLLAFDITDIIEKERKIHRQQIQAYREAMAAVTGGRFNLVSREEAKNFIVKERILLHSYLKEPKDIALARLSLKKVLSAIPSSRHYHVLLCFSEALTNVLKHAVSGEWFAVQLDGRLRLVVKDDGPGIKLADLPKATLMQHYSTKNSLGCGFTLITHYADRLYLHTDAGGTMLAMEFDNSRSGNPPCSQPEKQ</sequence>
<keyword evidence="3" id="KW-1185">Reference proteome</keyword>
<protein>
    <submittedName>
        <fullName evidence="2">ATP-binding protein</fullName>
    </submittedName>
</protein>
<dbReference type="InterPro" id="IPR036890">
    <property type="entry name" value="HATPase_C_sf"/>
</dbReference>
<dbReference type="Pfam" id="PF13581">
    <property type="entry name" value="HATPase_c_2"/>
    <property type="match status" value="1"/>
</dbReference>
<comment type="caution">
    <text evidence="2">The sequence shown here is derived from an EMBL/GenBank/DDBJ whole genome shotgun (WGS) entry which is preliminary data.</text>
</comment>
<proteinExistence type="predicted"/>
<evidence type="ECO:0000313" key="3">
    <source>
        <dbReference type="Proteomes" id="UP001154312"/>
    </source>
</evidence>
<keyword evidence="2" id="KW-0547">Nucleotide-binding</keyword>
<name>A0A9X4GZ87_9FIRM</name>
<feature type="domain" description="Histidine kinase/HSP90-like ATPase" evidence="1">
    <location>
        <begin position="291"/>
        <end position="405"/>
    </location>
</feature>
<dbReference type="Proteomes" id="UP001154312">
    <property type="component" value="Unassembled WGS sequence"/>
</dbReference>
<dbReference type="Gene3D" id="3.30.565.10">
    <property type="entry name" value="Histidine kinase-like ATPase, C-terminal domain"/>
    <property type="match status" value="1"/>
</dbReference>